<dbReference type="SUPFAM" id="SSF53474">
    <property type="entry name" value="alpha/beta-Hydrolases"/>
    <property type="match status" value="1"/>
</dbReference>
<dbReference type="Gene3D" id="3.40.50.1820">
    <property type="entry name" value="alpha/beta hydrolase"/>
    <property type="match status" value="1"/>
</dbReference>
<evidence type="ECO:0000313" key="2">
    <source>
        <dbReference type="EMBL" id="KCZ72108.1"/>
    </source>
</evidence>
<gene>
    <name evidence="2" type="ORF">ANME2D_01510</name>
</gene>
<dbReference type="GO" id="GO:0016746">
    <property type="term" value="F:acyltransferase activity"/>
    <property type="evidence" value="ECO:0007669"/>
    <property type="project" value="UniProtKB-KW"/>
</dbReference>
<dbReference type="Proteomes" id="UP000027153">
    <property type="component" value="Unassembled WGS sequence"/>
</dbReference>
<organism evidence="2 3">
    <name type="scientific">Candidatus Methanoperedens nitratireducens</name>
    <dbReference type="NCBI Taxonomy" id="1392998"/>
    <lineage>
        <taxon>Archaea</taxon>
        <taxon>Methanobacteriati</taxon>
        <taxon>Methanobacteriota</taxon>
        <taxon>Stenosarchaea group</taxon>
        <taxon>Methanomicrobia</taxon>
        <taxon>Methanosarcinales</taxon>
        <taxon>ANME-2 cluster</taxon>
        <taxon>Candidatus Methanoperedentaceae</taxon>
        <taxon>Candidatus Methanoperedens</taxon>
    </lineage>
</organism>
<keyword evidence="2" id="KW-0808">Transferase</keyword>
<dbReference type="AlphaFoldDB" id="A0A062V698"/>
<feature type="domain" description="AB hydrolase-1" evidence="1">
    <location>
        <begin position="54"/>
        <end position="290"/>
    </location>
</feature>
<dbReference type="EMBL" id="JMIY01000003">
    <property type="protein sequence ID" value="KCZ72108.1"/>
    <property type="molecule type" value="Genomic_DNA"/>
</dbReference>
<dbReference type="InterPro" id="IPR000073">
    <property type="entry name" value="AB_hydrolase_1"/>
</dbReference>
<dbReference type="GO" id="GO:0016787">
    <property type="term" value="F:hydrolase activity"/>
    <property type="evidence" value="ECO:0007669"/>
    <property type="project" value="UniProtKB-KW"/>
</dbReference>
<dbReference type="InterPro" id="IPR050266">
    <property type="entry name" value="AB_hydrolase_sf"/>
</dbReference>
<protein>
    <submittedName>
        <fullName evidence="2">Putative hydrolase or acyltransferase of alpha/beta superfamily</fullName>
    </submittedName>
</protein>
<dbReference type="PANTHER" id="PTHR43798:SF33">
    <property type="entry name" value="HYDROLASE, PUTATIVE (AFU_ORTHOLOGUE AFUA_2G14860)-RELATED"/>
    <property type="match status" value="1"/>
</dbReference>
<dbReference type="Pfam" id="PF00561">
    <property type="entry name" value="Abhydrolase_1"/>
    <property type="match status" value="1"/>
</dbReference>
<sequence length="308" mass="34231">MVILKFIIAVVLTTQTYMRFQHEMQSTRERLLIGSQVIETASGPIEYADIGDGYPVLVIHGAGGGYDQGLILSEIFLNDDFRVIAPSRFGFLRTPLPANASPAAQADAFADLLNDLNVSEVAVVGISAGGPSSLEFALRYPDRISSMVLVSAVVHREEPMNFMDKIVHYVIFNSDFIFWLITKYFESDLISFLGVTPEVQAKLTPEEKYWISNTIIPAMHPISQRQPGMVNDRTNSASLDYPLDQITVPTLVVHARDDTLVNPSHSQYAARNIPDAKVITLESGGHILMGQHEMIRSEIVKFLEQHTQ</sequence>
<dbReference type="PRINTS" id="PR00111">
    <property type="entry name" value="ABHYDROLASE"/>
</dbReference>
<name>A0A062V698_9EURY</name>
<dbReference type="RefSeq" id="WP_048090121.1">
    <property type="nucleotide sequence ID" value="NZ_JMIY01000003.1"/>
</dbReference>
<reference evidence="2 3" key="1">
    <citation type="journal article" date="2013" name="Nature">
        <title>Anaerobic oxidation of methane coupled to nitrate reduction in a novel archaeal lineage.</title>
        <authorList>
            <person name="Haroon M.F."/>
            <person name="Hu S."/>
            <person name="Shi Y."/>
            <person name="Imelfort M."/>
            <person name="Keller J."/>
            <person name="Hugenholtz P."/>
            <person name="Yuan Z."/>
            <person name="Tyson G.W."/>
        </authorList>
    </citation>
    <scope>NUCLEOTIDE SEQUENCE [LARGE SCALE GENOMIC DNA]</scope>
    <source>
        <strain evidence="2 3">ANME-2d</strain>
    </source>
</reference>
<evidence type="ECO:0000259" key="1">
    <source>
        <dbReference type="Pfam" id="PF00561"/>
    </source>
</evidence>
<keyword evidence="2" id="KW-0012">Acyltransferase</keyword>
<comment type="caution">
    <text evidence="2">The sequence shown here is derived from an EMBL/GenBank/DDBJ whole genome shotgun (WGS) entry which is preliminary data.</text>
</comment>
<keyword evidence="3" id="KW-1185">Reference proteome</keyword>
<dbReference type="OrthoDB" id="9890at2157"/>
<dbReference type="GO" id="GO:0016020">
    <property type="term" value="C:membrane"/>
    <property type="evidence" value="ECO:0007669"/>
    <property type="project" value="TreeGrafter"/>
</dbReference>
<dbReference type="PANTHER" id="PTHR43798">
    <property type="entry name" value="MONOACYLGLYCEROL LIPASE"/>
    <property type="match status" value="1"/>
</dbReference>
<keyword evidence="2" id="KW-0378">Hydrolase</keyword>
<dbReference type="InterPro" id="IPR029058">
    <property type="entry name" value="AB_hydrolase_fold"/>
</dbReference>
<evidence type="ECO:0000313" key="3">
    <source>
        <dbReference type="Proteomes" id="UP000027153"/>
    </source>
</evidence>
<accession>A0A062V698</accession>
<proteinExistence type="predicted"/>